<dbReference type="KEGG" id="csty:KN1_04030"/>
<evidence type="ECO:0000256" key="1">
    <source>
        <dbReference type="SAM" id="Phobius"/>
    </source>
</evidence>
<dbReference type="AlphaFoldDB" id="A0A8D5ZHX8"/>
<sequence length="522" mass="59172">MKISFIPAFVVVLLIALNSVIVTGFINGSNATVSFVKQFGPNLLVGFSNGTIVIETPFWQVLFMAQINYTKIIGVSGSLVFPWGYKQIPSSFQHKLLIFMNNSGYYGLVLPSFYSPILVLNSSNLTYLASQQFPITSKKIIYISPLYPTMEGKIINNYLVLYNTSEVILVSLANSIIFSLNLSSNSENYTVYKNSTVFNNVIFDDKGDVLYPSYYHLKVQNISSIYFYGGQYFYISNNTLYENGVKLIALNFSSDIDKVYMLNNTYYIFFTNGFVLENNKLIYIGYNFSFLNDKYIIINDSVYTLSLTRVSQQYNFTPIYYYEGIAISDKLDEILPNNLSSLLITEKGLPKGTLWVANYSGIIYYSTSSTLRVYNLTDTPSFFSVLPYFVALYKNDTVYFKQIYVSLWVETPLVPSNITITLVYSPLGNFRFSLHLTMTSHSQRIILPVGYYIIGYHGLNYAVNLTSSKTVYLNMTYSTGNSSGTSTAIRGPSSHFHTLTLIILLLLIIGIILFILRNIIKR</sequence>
<evidence type="ECO:0008006" key="4">
    <source>
        <dbReference type="Google" id="ProtNLM"/>
    </source>
</evidence>
<proteinExistence type="predicted"/>
<reference evidence="2 3" key="1">
    <citation type="submission" date="2021-04" db="EMBL/GenBank/DDBJ databases">
        <title>Complete genome sequence of Stygiolobus sp. KN-1.</title>
        <authorList>
            <person name="Nakamura K."/>
            <person name="Sakai H."/>
            <person name="Kurosawa N."/>
        </authorList>
    </citation>
    <scope>NUCLEOTIDE SEQUENCE [LARGE SCALE GENOMIC DNA]</scope>
    <source>
        <strain evidence="2 3">KN-1</strain>
    </source>
</reference>
<gene>
    <name evidence="2" type="ORF">KN1_04030</name>
</gene>
<evidence type="ECO:0000313" key="2">
    <source>
        <dbReference type="EMBL" id="BCU69106.1"/>
    </source>
</evidence>
<dbReference type="EMBL" id="AP024597">
    <property type="protein sequence ID" value="BCU69106.1"/>
    <property type="molecule type" value="Genomic_DNA"/>
</dbReference>
<feature type="transmembrane region" description="Helical" evidence="1">
    <location>
        <begin position="496"/>
        <end position="516"/>
    </location>
</feature>
<keyword evidence="3" id="KW-1185">Reference proteome</keyword>
<keyword evidence="1" id="KW-0472">Membrane</keyword>
<protein>
    <recommendedName>
        <fullName evidence="4">Thermopsin</fullName>
    </recommendedName>
</protein>
<keyword evidence="1" id="KW-0812">Transmembrane</keyword>
<name>A0A8D5ZHX8_9CREN</name>
<evidence type="ECO:0000313" key="3">
    <source>
        <dbReference type="Proteomes" id="UP000825123"/>
    </source>
</evidence>
<keyword evidence="1" id="KW-1133">Transmembrane helix</keyword>
<accession>A0A8D5ZHX8</accession>
<organism evidence="2 3">
    <name type="scientific">Stygiolobus caldivivus</name>
    <dbReference type="NCBI Taxonomy" id="2824673"/>
    <lineage>
        <taxon>Archaea</taxon>
        <taxon>Thermoproteota</taxon>
        <taxon>Thermoprotei</taxon>
        <taxon>Sulfolobales</taxon>
        <taxon>Sulfolobaceae</taxon>
        <taxon>Stygiolobus</taxon>
    </lineage>
</organism>
<dbReference type="Proteomes" id="UP000825123">
    <property type="component" value="Chromosome"/>
</dbReference>